<gene>
    <name evidence="2" type="ORF">NCTC9695_05078</name>
</gene>
<dbReference type="Proteomes" id="UP000275777">
    <property type="component" value="Chromosome"/>
</dbReference>
<evidence type="ECO:0000313" key="2">
    <source>
        <dbReference type="EMBL" id="VEB44587.1"/>
    </source>
</evidence>
<sequence>MTKFTRRMLSIMIASSLAACGGGGSGGASTSSQGGGAASQYRVAGQVQKGPFIFGSQIWISELNDKLSPTGKVYMTQTSDDLGNFSIPGSVDSKLVELTGSGYYMNELSGTLSTAPVTLNAVADLSISKSLTINLLTTLQAPRLKALMAGGNDYQTAYNQSRNEVLAVFGIDSGKVDNLGSLFDMRINGTADQDSILLATSAILSKVAQNRDKAPGPDGGSHPPAETAELSHLISTIASELANTGKLSSQPLYDQLKLAATQIDLDSIRRNVETYYAGRGIKVVAPKFEEWVDKDNSGILPRRLVPVAGIGFNDIQDADPTTIYKSNSIKISGIGAGKFIPVNLTGGTTLIKNGTISSSTTTAKDGDTFEIQASAPFFGSTTESTLQAGSTRTLWKVASKATQLMYDNTNSPSPTSPSFIISTGLKYAATVFKSDYDFNAKYLGMEATEASDFNVSIYSDTNGAPGQELISSNSKINLFGATPTPSVKNDVKKSFVQRSPQFYLGSNGIKLEKGKTYWLVLKSNTEDGIKLSTASGDLTYNNNGANNRYSLDGKNWNTCPNGSPFDTSTPPNSYSCGYIGAAGLYFIPSLWLAK</sequence>
<proteinExistence type="predicted"/>
<keyword evidence="1" id="KW-0732">Signal</keyword>
<evidence type="ECO:0000256" key="1">
    <source>
        <dbReference type="SAM" id="SignalP"/>
    </source>
</evidence>
<name>A0A447TID5_CHRVL</name>
<reference evidence="2 3" key="1">
    <citation type="submission" date="2018-12" db="EMBL/GenBank/DDBJ databases">
        <authorList>
            <consortium name="Pathogen Informatics"/>
        </authorList>
    </citation>
    <scope>NUCLEOTIDE SEQUENCE [LARGE SCALE GENOMIC DNA]</scope>
    <source>
        <strain evidence="2 3">NCTC9695</strain>
    </source>
</reference>
<accession>A0A447TID5</accession>
<dbReference type="PROSITE" id="PS51257">
    <property type="entry name" value="PROKAR_LIPOPROTEIN"/>
    <property type="match status" value="1"/>
</dbReference>
<organism evidence="2 3">
    <name type="scientific">Chromobacterium violaceum</name>
    <dbReference type="NCBI Taxonomy" id="536"/>
    <lineage>
        <taxon>Bacteria</taxon>
        <taxon>Pseudomonadati</taxon>
        <taxon>Pseudomonadota</taxon>
        <taxon>Betaproteobacteria</taxon>
        <taxon>Neisseriales</taxon>
        <taxon>Chromobacteriaceae</taxon>
        <taxon>Chromobacterium</taxon>
    </lineage>
</organism>
<dbReference type="RefSeq" id="WP_152638264.1">
    <property type="nucleotide sequence ID" value="NZ_CP050992.1"/>
</dbReference>
<dbReference type="AlphaFoldDB" id="A0A447TID5"/>
<dbReference type="EMBL" id="LR134182">
    <property type="protein sequence ID" value="VEB44587.1"/>
    <property type="molecule type" value="Genomic_DNA"/>
</dbReference>
<protein>
    <recommendedName>
        <fullName evidence="4">Lipoprotein</fullName>
    </recommendedName>
</protein>
<feature type="signal peptide" evidence="1">
    <location>
        <begin position="1"/>
        <end position="19"/>
    </location>
</feature>
<evidence type="ECO:0008006" key="4">
    <source>
        <dbReference type="Google" id="ProtNLM"/>
    </source>
</evidence>
<evidence type="ECO:0000313" key="3">
    <source>
        <dbReference type="Proteomes" id="UP000275777"/>
    </source>
</evidence>
<feature type="chain" id="PRO_5019065366" description="Lipoprotein" evidence="1">
    <location>
        <begin position="20"/>
        <end position="594"/>
    </location>
</feature>